<organism evidence="2 3">
    <name type="scientific">Nosema granulosis</name>
    <dbReference type="NCBI Taxonomy" id="83296"/>
    <lineage>
        <taxon>Eukaryota</taxon>
        <taxon>Fungi</taxon>
        <taxon>Fungi incertae sedis</taxon>
        <taxon>Microsporidia</taxon>
        <taxon>Nosematidae</taxon>
        <taxon>Nosema</taxon>
    </lineage>
</organism>
<feature type="coiled-coil region" evidence="1">
    <location>
        <begin position="333"/>
        <end position="413"/>
    </location>
</feature>
<feature type="coiled-coil region" evidence="1">
    <location>
        <begin position="607"/>
        <end position="634"/>
    </location>
</feature>
<reference evidence="2 3" key="1">
    <citation type="journal article" date="2020" name="Genome Biol. Evol.">
        <title>Comparative genomics of strictly vertically transmitted, feminizing microsporidia endosymbionts of amphipod crustaceans.</title>
        <authorList>
            <person name="Cormier A."/>
            <person name="Chebbi M.A."/>
            <person name="Giraud I."/>
            <person name="Wattier R."/>
            <person name="Teixeira M."/>
            <person name="Gilbert C."/>
            <person name="Rigaud T."/>
            <person name="Cordaux R."/>
        </authorList>
    </citation>
    <scope>NUCLEOTIDE SEQUENCE [LARGE SCALE GENOMIC DNA]</scope>
    <source>
        <strain evidence="2 3">Ou3-Ou53</strain>
    </source>
</reference>
<evidence type="ECO:0000313" key="2">
    <source>
        <dbReference type="EMBL" id="KAF9762742.1"/>
    </source>
</evidence>
<dbReference type="AlphaFoldDB" id="A0A9P6H150"/>
<dbReference type="OrthoDB" id="2196090at2759"/>
<sequence length="667" mass="78872">MEEYEKINNEIKQLMSTTPKLSDCKLDEEKPKEGNVDQLIKILSDLIRVYKDIQLMLESNDNEGVKNKLLSDDIKISLVCESLMKVLKDECSEKKESYRLLEEEKTKNKTLNMEIEDIKHRFRKLESDLEYLSNGNKELSRIIQDQKSRVQSFKEKAELERRGAEAIKVINKELENLRLKAMEKNEIMVKEMNVLKSKLDEKDKTIRKINEELKEKERITKNNTEKANTLEKNFNTLRKKLEAKEEALDVCNSELAQLIAKNKRCESTLEDLQGKAAYYERLYRAINKQNEYLNEQLAKLINVENVEKIENNIEGDLRVNETLVTATSDIKKIKGYKRRLKKYKKRYFSTQEEIERNKEEVAEIKRNIERLRMENKRLQEEKEKAIDSNNNVTDSLLNKVESLLEKNRQYQKMLYEHQEGATQANESFKTVIEEKNGTNLESMFNDIKLKNSYDTKLKVRDFDSSTLFVEDVEPRKYQRSFKLHNEYDLENKPQKMYDLENKPNKITFSQIKNEERKKRIPLPIPPSFYSGLKNGIKNDIKDDIKNKDNDIKNDINDGIKDDPIDPTTINDIRRENVYENEFKLTDKESEDVMSVGSSKSLQTTSTLKEMLKKTENLQNKFEDLEKQLEEIKQSDEPHPKKLHDQIKAYTDYYYSDYLDFSNEDDFM</sequence>
<gene>
    <name evidence="2" type="ORF">NGRA_1789</name>
</gene>
<feature type="coiled-coil region" evidence="1">
    <location>
        <begin position="84"/>
        <end position="275"/>
    </location>
</feature>
<evidence type="ECO:0000256" key="1">
    <source>
        <dbReference type="SAM" id="Coils"/>
    </source>
</evidence>
<protein>
    <submittedName>
        <fullName evidence="2">Uncharacterized protein</fullName>
    </submittedName>
</protein>
<accession>A0A9P6H150</accession>
<proteinExistence type="predicted"/>
<evidence type="ECO:0000313" key="3">
    <source>
        <dbReference type="Proteomes" id="UP000740883"/>
    </source>
</evidence>
<keyword evidence="1" id="KW-0175">Coiled coil</keyword>
<comment type="caution">
    <text evidence="2">The sequence shown here is derived from an EMBL/GenBank/DDBJ whole genome shotgun (WGS) entry which is preliminary data.</text>
</comment>
<dbReference type="EMBL" id="SBJO01000138">
    <property type="protein sequence ID" value="KAF9762742.1"/>
    <property type="molecule type" value="Genomic_DNA"/>
</dbReference>
<keyword evidence="3" id="KW-1185">Reference proteome</keyword>
<dbReference type="Proteomes" id="UP000740883">
    <property type="component" value="Unassembled WGS sequence"/>
</dbReference>
<name>A0A9P6H150_9MICR</name>